<evidence type="ECO:0000313" key="1">
    <source>
        <dbReference type="EMBL" id="EZF56492.1"/>
    </source>
</evidence>
<dbReference type="CDD" id="cd00586">
    <property type="entry name" value="4HBT"/>
    <property type="match status" value="1"/>
</dbReference>
<dbReference type="Proteomes" id="UP000023758">
    <property type="component" value="Unassembled WGS sequence"/>
</dbReference>
<dbReference type="SUPFAM" id="SSF54637">
    <property type="entry name" value="Thioesterase/thiol ester dehydrase-isomerase"/>
    <property type="match status" value="1"/>
</dbReference>
<proteinExistence type="predicted"/>
<dbReference type="Pfam" id="PF13279">
    <property type="entry name" value="4HBT_2"/>
    <property type="match status" value="1"/>
</dbReference>
<name>A0A022WDQ7_TRIRU</name>
<dbReference type="Gene3D" id="3.10.129.10">
    <property type="entry name" value="Hotdog Thioesterase"/>
    <property type="match status" value="1"/>
</dbReference>
<protein>
    <submittedName>
        <fullName evidence="1">Uncharacterized protein</fullName>
    </submittedName>
</protein>
<dbReference type="InterPro" id="IPR029069">
    <property type="entry name" value="HotDog_dom_sf"/>
</dbReference>
<organism evidence="1">
    <name type="scientific">Trichophyton rubrum CBS 288.86</name>
    <dbReference type="NCBI Taxonomy" id="1215330"/>
    <lineage>
        <taxon>Eukaryota</taxon>
        <taxon>Fungi</taxon>
        <taxon>Dikarya</taxon>
        <taxon>Ascomycota</taxon>
        <taxon>Pezizomycotina</taxon>
        <taxon>Eurotiomycetes</taxon>
        <taxon>Eurotiomycetidae</taxon>
        <taxon>Onygenales</taxon>
        <taxon>Arthrodermataceae</taxon>
        <taxon>Trichophyton</taxon>
    </lineage>
</organism>
<reference evidence="1" key="1">
    <citation type="submission" date="2014-02" db="EMBL/GenBank/DDBJ databases">
        <title>The Genome Sequence of Trichophyton rubrum (morphotype fischeri) CBS 288.86.</title>
        <authorList>
            <consortium name="The Broad Institute Genomics Platform"/>
            <person name="Cuomo C.A."/>
            <person name="White T.C."/>
            <person name="Graser Y."/>
            <person name="Martinez-Rossi N."/>
            <person name="Heitman J."/>
            <person name="Young S.K."/>
            <person name="Zeng Q."/>
            <person name="Gargeya S."/>
            <person name="Abouelleil A."/>
            <person name="Alvarado L."/>
            <person name="Chapman S.B."/>
            <person name="Gainer-Dewar J."/>
            <person name="Goldberg J."/>
            <person name="Griggs A."/>
            <person name="Gujja S."/>
            <person name="Hansen M."/>
            <person name="Howarth C."/>
            <person name="Imamovic A."/>
            <person name="Larimer J."/>
            <person name="Martinez D."/>
            <person name="Murphy C."/>
            <person name="Pearson M.D."/>
            <person name="Persinoti G."/>
            <person name="Poon T."/>
            <person name="Priest M."/>
            <person name="Roberts A.D."/>
            <person name="Saif S."/>
            <person name="Shea T.D."/>
            <person name="Sykes S.N."/>
            <person name="Wortman J."/>
            <person name="Nusbaum C."/>
            <person name="Birren B."/>
        </authorList>
    </citation>
    <scope>NUCLEOTIDE SEQUENCE [LARGE SCALE GENOMIC DNA]</scope>
    <source>
        <strain evidence="1">CBS 288.86</strain>
    </source>
</reference>
<sequence length="317" mass="35863">MSSPMNLARKSLLAHSAPGSPLVSSILSLSSPGRCCIPALSRAFHSHAAHRTASKSNYTQLDPRWLSNIKRRIGKCIAFGMKQDLVPLAGGVLEEIARDWRELVAGSEGFLTGEKYCGLHRHNVVWGEMGMLHIPTCHVNNVMYVRYAETGRVNWSRNIALHHDPENSKEWSQLMGSTSVGYILKSIKVDFKFPMMFPDQISVYHKLSNEPPAPNDPNPRHFSNLRLDVLIMSEAKQRPAARCEEDVVLYDYRIAKKLNILPTWMLVQYRKLWEAQEVAKQANREKVKDIERRVRELEVGTWDREGAVESMGSAASS</sequence>
<dbReference type="EMBL" id="KK207718">
    <property type="protein sequence ID" value="EZF56492.1"/>
    <property type="molecule type" value="Genomic_DNA"/>
</dbReference>
<dbReference type="OrthoDB" id="4173676at2759"/>
<accession>A0A022WDQ7</accession>
<dbReference type="AlphaFoldDB" id="A0A022WDQ7"/>
<dbReference type="HOGENOM" id="CLU_065192_0_0_1"/>
<gene>
    <name evidence="1" type="ORF">H103_01113</name>
</gene>